<dbReference type="AlphaFoldDB" id="A0A255ZPM2"/>
<keyword evidence="4" id="KW-1185">Reference proteome</keyword>
<dbReference type="RefSeq" id="WP_094412638.1">
    <property type="nucleotide sequence ID" value="NZ_NOXV01000180.1"/>
</dbReference>
<sequence>MKAVLLLVISVIGAISMHAQKGYPVPPESPDRLFYIQHNRNHNTFVYDANVGANKTLNAKEPIDIYRIAYTKGGKKEELSGMQRKLAYGVTCSRLSNGTFEFCLVSFPDKKLYLKHGSDGRYVVTTTINGREMILHRIFLATKNDSLLSPKLDYADFYGKCPKTGREIKERFYIKA</sequence>
<dbReference type="OrthoDB" id="9785831at2"/>
<proteinExistence type="predicted"/>
<keyword evidence="1" id="KW-0732">Signal</keyword>
<dbReference type="Pfam" id="PF16117">
    <property type="entry name" value="DUF4833"/>
    <property type="match status" value="1"/>
</dbReference>
<comment type="caution">
    <text evidence="3">The sequence shown here is derived from an EMBL/GenBank/DDBJ whole genome shotgun (WGS) entry which is preliminary data.</text>
</comment>
<evidence type="ECO:0000259" key="2">
    <source>
        <dbReference type="Pfam" id="PF16117"/>
    </source>
</evidence>
<accession>A0A255ZPM2</accession>
<feature type="signal peptide" evidence="1">
    <location>
        <begin position="1"/>
        <end position="21"/>
    </location>
</feature>
<feature type="domain" description="DUF4833" evidence="2">
    <location>
        <begin position="34"/>
        <end position="171"/>
    </location>
</feature>
<dbReference type="EMBL" id="NOXV01000180">
    <property type="protein sequence ID" value="OYQ43406.1"/>
    <property type="molecule type" value="Genomic_DNA"/>
</dbReference>
<dbReference type="InterPro" id="IPR032269">
    <property type="entry name" value="DUF4833"/>
</dbReference>
<dbReference type="Proteomes" id="UP000216605">
    <property type="component" value="Unassembled WGS sequence"/>
</dbReference>
<organism evidence="3 4">
    <name type="scientific">Flavobacterium cyanobacteriorum</name>
    <dbReference type="NCBI Taxonomy" id="2022802"/>
    <lineage>
        <taxon>Bacteria</taxon>
        <taxon>Pseudomonadati</taxon>
        <taxon>Bacteroidota</taxon>
        <taxon>Flavobacteriia</taxon>
        <taxon>Flavobacteriales</taxon>
        <taxon>Flavobacteriaceae</taxon>
        <taxon>Flavobacterium</taxon>
    </lineage>
</organism>
<evidence type="ECO:0000256" key="1">
    <source>
        <dbReference type="SAM" id="SignalP"/>
    </source>
</evidence>
<name>A0A255ZPM2_9FLAO</name>
<protein>
    <recommendedName>
        <fullName evidence="2">DUF4833 domain-containing protein</fullName>
    </recommendedName>
</protein>
<evidence type="ECO:0000313" key="4">
    <source>
        <dbReference type="Proteomes" id="UP000216605"/>
    </source>
</evidence>
<evidence type="ECO:0000313" key="3">
    <source>
        <dbReference type="EMBL" id="OYQ43406.1"/>
    </source>
</evidence>
<gene>
    <name evidence="3" type="ORF">CHU92_03455</name>
</gene>
<feature type="chain" id="PRO_5012016262" description="DUF4833 domain-containing protein" evidence="1">
    <location>
        <begin position="22"/>
        <end position="176"/>
    </location>
</feature>
<reference evidence="3 4" key="1">
    <citation type="submission" date="2017-07" db="EMBL/GenBank/DDBJ databases">
        <title>Flavobacterium cyanobacteriorum sp. nov., isolated from cyanobacterial aggregates in a eutrophic lake.</title>
        <authorList>
            <person name="Cai H."/>
        </authorList>
    </citation>
    <scope>NUCLEOTIDE SEQUENCE [LARGE SCALE GENOMIC DNA]</scope>
    <source>
        <strain evidence="3 4">TH021</strain>
    </source>
</reference>